<evidence type="ECO:0000313" key="2">
    <source>
        <dbReference type="Proteomes" id="UP000198384"/>
    </source>
</evidence>
<accession>A0A238YDL7</accession>
<keyword evidence="2" id="KW-1185">Reference proteome</keyword>
<name>A0A238YDL7_9FLAO</name>
<dbReference type="AlphaFoldDB" id="A0A238YDL7"/>
<dbReference type="EMBL" id="FZNT01000008">
    <property type="protein sequence ID" value="SNR68703.1"/>
    <property type="molecule type" value="Genomic_DNA"/>
</dbReference>
<dbReference type="OrthoDB" id="840343at2"/>
<organism evidence="1 2">
    <name type="scientific">Lutibacter agarilyticus</name>
    <dbReference type="NCBI Taxonomy" id="1109740"/>
    <lineage>
        <taxon>Bacteria</taxon>
        <taxon>Pseudomonadati</taxon>
        <taxon>Bacteroidota</taxon>
        <taxon>Flavobacteriia</taxon>
        <taxon>Flavobacteriales</taxon>
        <taxon>Flavobacteriaceae</taxon>
        <taxon>Lutibacter</taxon>
    </lineage>
</organism>
<reference evidence="1 2" key="1">
    <citation type="submission" date="2017-06" db="EMBL/GenBank/DDBJ databases">
        <authorList>
            <person name="Kim H.J."/>
            <person name="Triplett B.A."/>
        </authorList>
    </citation>
    <scope>NUCLEOTIDE SEQUENCE [LARGE SCALE GENOMIC DNA]</scope>
    <source>
        <strain evidence="1 2">DSM 29150</strain>
    </source>
</reference>
<protein>
    <recommendedName>
        <fullName evidence="3">SF3 helicase domain-containing protein</fullName>
    </recommendedName>
</protein>
<dbReference type="Proteomes" id="UP000198384">
    <property type="component" value="Unassembled WGS sequence"/>
</dbReference>
<proteinExistence type="predicted"/>
<dbReference type="RefSeq" id="WP_089382412.1">
    <property type="nucleotide sequence ID" value="NZ_FZNT01000008.1"/>
</dbReference>
<evidence type="ECO:0000313" key="1">
    <source>
        <dbReference type="EMBL" id="SNR68703.1"/>
    </source>
</evidence>
<sequence length="469" mass="55321">MKERKEEENSQFWEYVDGKPRISHSRIINFLEMHGFMRLKISNSNYVIVRKQNNRLLETCVGDIIHFIGCHLKTLRLFDVYEIFAKGVTTYISQQKLNLMKIENLPSDRDGKFDSNFYFENCYCHVTKDGCQALGYETLPIVIWENRIIKSKYSIPLNRNEGQFEIFCKNLTKGDDKRLLALKTILGYLLHRNREHGEMKAIILYDEKMTLNDLANGGTGKTLLSKAIGVFRDVETFDGKEIKSGSWFKNQRINLTTDVIVYDDLNKNVSLENFYSMITSGVEVEKKRQDAFFIDFEESPKILITSNYPVKGPGGSSDIRRRHEFEIANYYDADFTPEKEFGNRFFDKYWHEDEWSKFYQFMMGCVQDYLKYGLLNAPTLNLDKEKMRENSCTEFVEFADSFIEYNRWIDKRQFESDFKEFYPQFKVVSSHQISKWIQDYAVKNGGDYERVSSGGDYNFIIKRKEVRNV</sequence>
<gene>
    <name evidence="1" type="ORF">SAMN06265371_108219</name>
</gene>
<evidence type="ECO:0008006" key="3">
    <source>
        <dbReference type="Google" id="ProtNLM"/>
    </source>
</evidence>